<evidence type="ECO:0000256" key="7">
    <source>
        <dbReference type="ARBA" id="ARBA00022989"/>
    </source>
</evidence>
<dbReference type="FunFam" id="3.40.50.300:FF:000221">
    <property type="entry name" value="Multidrug ABC transporter ATP-binding protein"/>
    <property type="match status" value="1"/>
</dbReference>
<evidence type="ECO:0000256" key="1">
    <source>
        <dbReference type="ARBA" id="ARBA00004651"/>
    </source>
</evidence>
<keyword evidence="6 12" id="KW-0067">ATP-binding</keyword>
<dbReference type="InterPro" id="IPR027417">
    <property type="entry name" value="P-loop_NTPase"/>
</dbReference>
<evidence type="ECO:0000256" key="2">
    <source>
        <dbReference type="ARBA" id="ARBA00022448"/>
    </source>
</evidence>
<dbReference type="SMART" id="SM00382">
    <property type="entry name" value="AAA"/>
    <property type="match status" value="1"/>
</dbReference>
<protein>
    <submittedName>
        <fullName evidence="12">ABC transporter ATP-binding protein</fullName>
    </submittedName>
</protein>
<feature type="domain" description="ABC transporter" evidence="10">
    <location>
        <begin position="355"/>
        <end position="590"/>
    </location>
</feature>
<keyword evidence="3" id="KW-1003">Cell membrane</keyword>
<reference evidence="12" key="2">
    <citation type="journal article" date="2021" name="PeerJ">
        <title>Extensive microbial diversity within the chicken gut microbiome revealed by metagenomics and culture.</title>
        <authorList>
            <person name="Gilroy R."/>
            <person name="Ravi A."/>
            <person name="Getino M."/>
            <person name="Pursley I."/>
            <person name="Horton D.L."/>
            <person name="Alikhan N.F."/>
            <person name="Baker D."/>
            <person name="Gharbi K."/>
            <person name="Hall N."/>
            <person name="Watson M."/>
            <person name="Adriaenssens E.M."/>
            <person name="Foster-Nyarko E."/>
            <person name="Jarju S."/>
            <person name="Secka A."/>
            <person name="Antonio M."/>
            <person name="Oren A."/>
            <person name="Chaudhuri R.R."/>
            <person name="La Ragione R."/>
            <person name="Hildebrand F."/>
            <person name="Pallen M.J."/>
        </authorList>
    </citation>
    <scope>NUCLEOTIDE SEQUENCE</scope>
    <source>
        <strain evidence="12">CHK123-3438</strain>
    </source>
</reference>
<organism evidence="12 13">
    <name type="scientific">Candidatus Caccovicinus merdipullorum</name>
    <dbReference type="NCBI Taxonomy" id="2840724"/>
    <lineage>
        <taxon>Bacteria</taxon>
        <taxon>Bacillati</taxon>
        <taxon>Bacillota</taxon>
        <taxon>Clostridia</taxon>
        <taxon>Eubacteriales</taxon>
        <taxon>Candidatus Caccovicinus</taxon>
    </lineage>
</organism>
<keyword evidence="2" id="KW-0813">Transport</keyword>
<dbReference type="Proteomes" id="UP000886860">
    <property type="component" value="Unassembled WGS sequence"/>
</dbReference>
<dbReference type="PANTHER" id="PTHR24221:SF654">
    <property type="entry name" value="ATP-BINDING CASSETTE SUB-FAMILY B MEMBER 6"/>
    <property type="match status" value="1"/>
</dbReference>
<evidence type="ECO:0000256" key="4">
    <source>
        <dbReference type="ARBA" id="ARBA00022692"/>
    </source>
</evidence>
<evidence type="ECO:0000256" key="8">
    <source>
        <dbReference type="ARBA" id="ARBA00023136"/>
    </source>
</evidence>
<dbReference type="InterPro" id="IPR003439">
    <property type="entry name" value="ABC_transporter-like_ATP-bd"/>
</dbReference>
<feature type="transmembrane region" description="Helical" evidence="9">
    <location>
        <begin position="178"/>
        <end position="197"/>
    </location>
</feature>
<dbReference type="InterPro" id="IPR039421">
    <property type="entry name" value="Type_1_exporter"/>
</dbReference>
<keyword evidence="7 9" id="KW-1133">Transmembrane helix</keyword>
<evidence type="ECO:0000256" key="9">
    <source>
        <dbReference type="SAM" id="Phobius"/>
    </source>
</evidence>
<dbReference type="Pfam" id="PF00664">
    <property type="entry name" value="ABC_membrane"/>
    <property type="match status" value="1"/>
</dbReference>
<proteinExistence type="predicted"/>
<accession>A0A9D1GGP3</accession>
<evidence type="ECO:0000256" key="5">
    <source>
        <dbReference type="ARBA" id="ARBA00022741"/>
    </source>
</evidence>
<keyword evidence="4 9" id="KW-0812">Transmembrane</keyword>
<dbReference type="PROSITE" id="PS00211">
    <property type="entry name" value="ABC_TRANSPORTER_1"/>
    <property type="match status" value="1"/>
</dbReference>
<name>A0A9D1GGP3_9FIRM</name>
<keyword evidence="5" id="KW-0547">Nucleotide-binding</keyword>
<evidence type="ECO:0000256" key="6">
    <source>
        <dbReference type="ARBA" id="ARBA00022840"/>
    </source>
</evidence>
<evidence type="ECO:0000259" key="11">
    <source>
        <dbReference type="PROSITE" id="PS50929"/>
    </source>
</evidence>
<dbReference type="GO" id="GO:0140359">
    <property type="term" value="F:ABC-type transporter activity"/>
    <property type="evidence" value="ECO:0007669"/>
    <property type="project" value="InterPro"/>
</dbReference>
<evidence type="ECO:0000259" key="10">
    <source>
        <dbReference type="PROSITE" id="PS50893"/>
    </source>
</evidence>
<dbReference type="Gene3D" id="3.40.50.300">
    <property type="entry name" value="P-loop containing nucleotide triphosphate hydrolases"/>
    <property type="match status" value="1"/>
</dbReference>
<feature type="transmembrane region" description="Helical" evidence="9">
    <location>
        <begin position="71"/>
        <end position="93"/>
    </location>
</feature>
<dbReference type="InterPro" id="IPR017871">
    <property type="entry name" value="ABC_transporter-like_CS"/>
</dbReference>
<sequence>MDRYEETEQRFIRCYQKYGNHSARVLLGFYRGQYHKFLISTLFFVIKHSPSLFSSLLIANVINGVLEGGDAAVHAIVLNVGIWMALLAIHLPANWLHNVYKNRVIRQTEAGLRGALVRKLQELSIPYHMETQSGRLQSKIIRDVEAVETLSSQLFVNLMNILMNLVITLSITAVKNRIILLFFILVAPVAAVTVFAFRRRIHKENRAFRREMEETSARVMEMVELVPVTRAHALEQKEVEKIKGQLEETADRGYRLDMIQAHFGAVSWCVFQFFQALCLGFSGWMALKGLIKIGDVTFYQSSFTTVVNQFTALINLLPILTKGLESVSSIGEVLISDDVEHNEGKKEVTHLEGNYTFRNVAFSYRDSDQPVLNGFDLDVKAGETIAFVGESGSGKTTALNLVIGFITPTDGHLFIDGMDVNDLNLRSYRRFISVVPQTPILFTGTVRENIVYGMENVTEEQIAHAVEAANLKSVIAKLPKGLDTMIEEHGANLSGGQRQRISIARAIIRDPRVIVLDEATSALDTISEKEIQDALDRLIQGRTTFIVAHRLSTVRGADRIVVLDKGKIREEGSYQELMDLKGEFYEMERLQMALR</sequence>
<feature type="transmembrane region" description="Helical" evidence="9">
    <location>
        <begin position="154"/>
        <end position="172"/>
    </location>
</feature>
<comment type="subcellular location">
    <subcellularLocation>
        <location evidence="1">Cell membrane</location>
        <topology evidence="1">Multi-pass membrane protein</topology>
    </subcellularLocation>
</comment>
<comment type="caution">
    <text evidence="12">The sequence shown here is derived from an EMBL/GenBank/DDBJ whole genome shotgun (WGS) entry which is preliminary data.</text>
</comment>
<gene>
    <name evidence="12" type="ORF">IAB60_00870</name>
</gene>
<feature type="transmembrane region" description="Helical" evidence="9">
    <location>
        <begin position="37"/>
        <end position="59"/>
    </location>
</feature>
<dbReference type="GO" id="GO:0005886">
    <property type="term" value="C:plasma membrane"/>
    <property type="evidence" value="ECO:0007669"/>
    <property type="project" value="UniProtKB-SubCell"/>
</dbReference>
<dbReference type="EMBL" id="DVKS01000015">
    <property type="protein sequence ID" value="HIT40650.1"/>
    <property type="molecule type" value="Genomic_DNA"/>
</dbReference>
<evidence type="ECO:0000313" key="13">
    <source>
        <dbReference type="Proteomes" id="UP000886860"/>
    </source>
</evidence>
<dbReference type="SUPFAM" id="SSF90123">
    <property type="entry name" value="ABC transporter transmembrane region"/>
    <property type="match status" value="1"/>
</dbReference>
<dbReference type="InterPro" id="IPR003593">
    <property type="entry name" value="AAA+_ATPase"/>
</dbReference>
<dbReference type="PROSITE" id="PS50929">
    <property type="entry name" value="ABC_TM1F"/>
    <property type="match status" value="1"/>
</dbReference>
<dbReference type="PROSITE" id="PS50893">
    <property type="entry name" value="ABC_TRANSPORTER_2"/>
    <property type="match status" value="1"/>
</dbReference>
<dbReference type="GO" id="GO:0016887">
    <property type="term" value="F:ATP hydrolysis activity"/>
    <property type="evidence" value="ECO:0007669"/>
    <property type="project" value="InterPro"/>
</dbReference>
<dbReference type="GO" id="GO:0005524">
    <property type="term" value="F:ATP binding"/>
    <property type="evidence" value="ECO:0007669"/>
    <property type="project" value="UniProtKB-KW"/>
</dbReference>
<dbReference type="SUPFAM" id="SSF52540">
    <property type="entry name" value="P-loop containing nucleoside triphosphate hydrolases"/>
    <property type="match status" value="1"/>
</dbReference>
<reference evidence="12" key="1">
    <citation type="submission" date="2020-10" db="EMBL/GenBank/DDBJ databases">
        <authorList>
            <person name="Gilroy R."/>
        </authorList>
    </citation>
    <scope>NUCLEOTIDE SEQUENCE</scope>
    <source>
        <strain evidence="12">CHK123-3438</strain>
    </source>
</reference>
<evidence type="ECO:0000256" key="3">
    <source>
        <dbReference type="ARBA" id="ARBA00022475"/>
    </source>
</evidence>
<dbReference type="Gene3D" id="1.20.1560.10">
    <property type="entry name" value="ABC transporter type 1, transmembrane domain"/>
    <property type="match status" value="1"/>
</dbReference>
<dbReference type="InterPro" id="IPR036640">
    <property type="entry name" value="ABC1_TM_sf"/>
</dbReference>
<dbReference type="Pfam" id="PF00005">
    <property type="entry name" value="ABC_tran"/>
    <property type="match status" value="1"/>
</dbReference>
<dbReference type="AlphaFoldDB" id="A0A9D1GGP3"/>
<keyword evidence="8 9" id="KW-0472">Membrane</keyword>
<evidence type="ECO:0000313" key="12">
    <source>
        <dbReference type="EMBL" id="HIT40650.1"/>
    </source>
</evidence>
<dbReference type="CDD" id="cd07346">
    <property type="entry name" value="ABC_6TM_exporters"/>
    <property type="match status" value="1"/>
</dbReference>
<feature type="transmembrane region" description="Helical" evidence="9">
    <location>
        <begin position="265"/>
        <end position="287"/>
    </location>
</feature>
<feature type="domain" description="ABC transmembrane type-1" evidence="11">
    <location>
        <begin position="38"/>
        <end position="322"/>
    </location>
</feature>
<dbReference type="PANTHER" id="PTHR24221">
    <property type="entry name" value="ATP-BINDING CASSETTE SUB-FAMILY B"/>
    <property type="match status" value="1"/>
</dbReference>
<dbReference type="InterPro" id="IPR011527">
    <property type="entry name" value="ABC1_TM_dom"/>
</dbReference>
<dbReference type="GO" id="GO:0034040">
    <property type="term" value="F:ATPase-coupled lipid transmembrane transporter activity"/>
    <property type="evidence" value="ECO:0007669"/>
    <property type="project" value="TreeGrafter"/>
</dbReference>